<dbReference type="PANTHER" id="PTHR36167">
    <property type="entry name" value="C2H2 FINGER DOMAIN TRANSCRIPTION FACTOR (EUROFUNG)-RELATED"/>
    <property type="match status" value="1"/>
</dbReference>
<proteinExistence type="predicted"/>
<dbReference type="PROSITE" id="PS00028">
    <property type="entry name" value="ZINC_FINGER_C2H2_1"/>
    <property type="match status" value="1"/>
</dbReference>
<feature type="compositionally biased region" description="Polar residues" evidence="2">
    <location>
        <begin position="670"/>
        <end position="684"/>
    </location>
</feature>
<feature type="domain" description="C2H2-type" evidence="3">
    <location>
        <begin position="563"/>
        <end position="594"/>
    </location>
</feature>
<dbReference type="STRING" id="183478.A0A364MYT1"/>
<protein>
    <submittedName>
        <fullName evidence="4">Transcriptional regulator</fullName>
    </submittedName>
</protein>
<feature type="compositionally biased region" description="Low complexity" evidence="2">
    <location>
        <begin position="696"/>
        <end position="721"/>
    </location>
</feature>
<reference evidence="5" key="1">
    <citation type="submission" date="2018-05" db="EMBL/GenBank/DDBJ databases">
        <title>Draft genome sequence of Stemphylium lycopersici strain CIDEFI 213.</title>
        <authorList>
            <person name="Medina R."/>
            <person name="Franco M.E.E."/>
            <person name="Lucentini C.G."/>
            <person name="Saparrat M.C.N."/>
            <person name="Balatti P.A."/>
        </authorList>
    </citation>
    <scope>NUCLEOTIDE SEQUENCE [LARGE SCALE GENOMIC DNA]</scope>
    <source>
        <strain evidence="5">CIDEFI 213</strain>
    </source>
</reference>
<feature type="region of interest" description="Disordered" evidence="2">
    <location>
        <begin position="59"/>
        <end position="84"/>
    </location>
</feature>
<feature type="compositionally biased region" description="Basic and acidic residues" evidence="2">
    <location>
        <begin position="104"/>
        <end position="115"/>
    </location>
</feature>
<evidence type="ECO:0000313" key="4">
    <source>
        <dbReference type="EMBL" id="RAR07441.1"/>
    </source>
</evidence>
<gene>
    <name evidence="4" type="ORF">DDE83_006486</name>
</gene>
<sequence>MWDAVAVSFGLFAPMWTFARNDERQRLGQVSFSVSNGLCLSPVHVAMAQQWDKERTWNNESWSCAPSPHTSGGNQGNDRRAPAASRRLQVAFRSHRNNEAALAEARKSPAERGDGLHPAPARVTGAQVIAEKATRSPEVTVHSRGAAIAAAAAAAAAARASEGCPRPLPRLLFIDTSTGRLEPLPHQCVRSQSATGIQSDLFGGRLPAPFTLGEQAHLNPGSSSLAPSYHGPALHAPHRALEAHPQARLRPTLLLAAPTHARPRPSTQNSSHSHCYGSALPTKALSLSLPPRAPITSSSVLRPAAPRFERSLPASHLPCPGALDLAPSSMDARQADYPQSGLSSPYPTFPEPASEGTSADQASAAQYPPPGPDPRSSNLTPSSDYSLNPSSARSGSFPEYIQRSYQPGAQGQAPGGMAQQQSPSMSIPDGQANGHQSPQQLKSDSDVPIDPSIAAQTSPTYASHQQQYSPYTPHHDMQHYPGQPQTPMGYPSRPEWAGHYPQPGMHYGHPATSGPPAPAMVSPVQRPPTGGHPLSTVYSFVPIPGAQQHKRPRRRYEEIERMYKCGWNGCEKAYGTLNHLNAHVTMQSHGAKRTPEEFKEIRKEWKAKKKEEEAARKADEERHRADVQQRAHEGGPPEAPVYGQMRQAVGVPGQAPQHPQLPPIGYQPAASGNTAAPQYGTQSPGLPEGMAQYATPNSNAYNSPNSNSSSYPQSPYGQNPQMYQQNH</sequence>
<comment type="caution">
    <text evidence="4">The sequence shown here is derived from an EMBL/GenBank/DDBJ whole genome shotgun (WGS) entry which is preliminary data.</text>
</comment>
<dbReference type="GO" id="GO:0008270">
    <property type="term" value="F:zinc ion binding"/>
    <property type="evidence" value="ECO:0007669"/>
    <property type="project" value="UniProtKB-KW"/>
</dbReference>
<evidence type="ECO:0000256" key="1">
    <source>
        <dbReference type="PROSITE-ProRule" id="PRU00042"/>
    </source>
</evidence>
<feature type="region of interest" description="Disordered" evidence="2">
    <location>
        <begin position="98"/>
        <end position="119"/>
    </location>
</feature>
<feature type="compositionally biased region" description="Low complexity" evidence="2">
    <location>
        <begin position="406"/>
        <end position="423"/>
    </location>
</feature>
<dbReference type="EMBL" id="QGDH01000100">
    <property type="protein sequence ID" value="RAR07441.1"/>
    <property type="molecule type" value="Genomic_DNA"/>
</dbReference>
<evidence type="ECO:0000256" key="2">
    <source>
        <dbReference type="SAM" id="MobiDB-lite"/>
    </source>
</evidence>
<dbReference type="Gene3D" id="3.30.160.60">
    <property type="entry name" value="Classic Zinc Finger"/>
    <property type="match status" value="1"/>
</dbReference>
<feature type="compositionally biased region" description="Polar residues" evidence="2">
    <location>
        <begin position="59"/>
        <end position="72"/>
    </location>
</feature>
<dbReference type="GO" id="GO:0006355">
    <property type="term" value="P:regulation of DNA-templated transcription"/>
    <property type="evidence" value="ECO:0007669"/>
    <property type="project" value="InterPro"/>
</dbReference>
<feature type="compositionally biased region" description="Polar residues" evidence="2">
    <location>
        <begin position="355"/>
        <end position="364"/>
    </location>
</feature>
<keyword evidence="5" id="KW-1185">Reference proteome</keyword>
<feature type="compositionally biased region" description="Polar residues" evidence="2">
    <location>
        <begin position="454"/>
        <end position="470"/>
    </location>
</feature>
<dbReference type="PANTHER" id="PTHR36167:SF3">
    <property type="entry name" value="C2H2 FINGER DOMAIN TRANSCRIPTION FACTOR (EUROFUNG)-RELATED"/>
    <property type="match status" value="1"/>
</dbReference>
<feature type="region of interest" description="Disordered" evidence="2">
    <location>
        <begin position="333"/>
        <end position="531"/>
    </location>
</feature>
<keyword evidence="1" id="KW-0863">Zinc-finger</keyword>
<accession>A0A364MYT1</accession>
<dbReference type="AlphaFoldDB" id="A0A364MYT1"/>
<dbReference type="InterPro" id="IPR039327">
    <property type="entry name" value="CON7-like"/>
</dbReference>
<name>A0A364MYT1_STELY</name>
<dbReference type="Proteomes" id="UP000249619">
    <property type="component" value="Unassembled WGS sequence"/>
</dbReference>
<evidence type="ECO:0000313" key="5">
    <source>
        <dbReference type="Proteomes" id="UP000249619"/>
    </source>
</evidence>
<dbReference type="PROSITE" id="PS50157">
    <property type="entry name" value="ZINC_FINGER_C2H2_2"/>
    <property type="match status" value="1"/>
</dbReference>
<keyword evidence="1" id="KW-0479">Metal-binding</keyword>
<feature type="region of interest" description="Disordered" evidence="2">
    <location>
        <begin position="605"/>
        <end position="727"/>
    </location>
</feature>
<feature type="compositionally biased region" description="Basic and acidic residues" evidence="2">
    <location>
        <begin position="605"/>
        <end position="635"/>
    </location>
</feature>
<keyword evidence="1" id="KW-0862">Zinc</keyword>
<organism evidence="4 5">
    <name type="scientific">Stemphylium lycopersici</name>
    <name type="common">Tomato gray leaf spot disease fungus</name>
    <name type="synonym">Thyrospora lycopersici</name>
    <dbReference type="NCBI Taxonomy" id="183478"/>
    <lineage>
        <taxon>Eukaryota</taxon>
        <taxon>Fungi</taxon>
        <taxon>Dikarya</taxon>
        <taxon>Ascomycota</taxon>
        <taxon>Pezizomycotina</taxon>
        <taxon>Dothideomycetes</taxon>
        <taxon>Pleosporomycetidae</taxon>
        <taxon>Pleosporales</taxon>
        <taxon>Pleosporineae</taxon>
        <taxon>Pleosporaceae</taxon>
        <taxon>Stemphylium</taxon>
    </lineage>
</organism>
<feature type="compositionally biased region" description="Polar residues" evidence="2">
    <location>
        <begin position="375"/>
        <end position="394"/>
    </location>
</feature>
<feature type="compositionally biased region" description="Polar residues" evidence="2">
    <location>
        <begin position="433"/>
        <end position="442"/>
    </location>
</feature>
<dbReference type="InterPro" id="IPR013087">
    <property type="entry name" value="Znf_C2H2_type"/>
</dbReference>
<evidence type="ECO:0000259" key="3">
    <source>
        <dbReference type="PROSITE" id="PS50157"/>
    </source>
</evidence>